<keyword evidence="2" id="KW-1185">Reference proteome</keyword>
<dbReference type="PANTHER" id="PTHR43558:SF6">
    <property type="entry name" value="REDUCTASE, PUTATIVE (AFU_ORTHOLOGUE AFUA_3G10540)-RELATED"/>
    <property type="match status" value="1"/>
</dbReference>
<dbReference type="Proteomes" id="UP001465976">
    <property type="component" value="Unassembled WGS sequence"/>
</dbReference>
<proteinExistence type="predicted"/>
<dbReference type="InterPro" id="IPR053354">
    <property type="entry name" value="MGDG_epimerase"/>
</dbReference>
<evidence type="ECO:0000313" key="2">
    <source>
        <dbReference type="Proteomes" id="UP001465976"/>
    </source>
</evidence>
<name>A0ABR3F8J5_9AGAR</name>
<gene>
    <name evidence="1" type="ORF">V5O48_010356</name>
</gene>
<accession>A0ABR3F8J5</accession>
<dbReference type="EMBL" id="JBAHYK010000742">
    <property type="protein sequence ID" value="KAL0571606.1"/>
    <property type="molecule type" value="Genomic_DNA"/>
</dbReference>
<reference evidence="1 2" key="1">
    <citation type="submission" date="2024-02" db="EMBL/GenBank/DDBJ databases">
        <title>A draft genome for the cacao thread blight pathogen Marasmius crinis-equi.</title>
        <authorList>
            <person name="Cohen S.P."/>
            <person name="Baruah I.K."/>
            <person name="Amoako-Attah I."/>
            <person name="Bukari Y."/>
            <person name="Meinhardt L.W."/>
            <person name="Bailey B.A."/>
        </authorList>
    </citation>
    <scope>NUCLEOTIDE SEQUENCE [LARGE SCALE GENOMIC DNA]</scope>
    <source>
        <strain evidence="1 2">GH-76</strain>
    </source>
</reference>
<comment type="caution">
    <text evidence="1">The sequence shown here is derived from an EMBL/GenBank/DDBJ whole genome shotgun (WGS) entry which is preliminary data.</text>
</comment>
<organism evidence="1 2">
    <name type="scientific">Marasmius crinis-equi</name>
    <dbReference type="NCBI Taxonomy" id="585013"/>
    <lineage>
        <taxon>Eukaryota</taxon>
        <taxon>Fungi</taxon>
        <taxon>Dikarya</taxon>
        <taxon>Basidiomycota</taxon>
        <taxon>Agaricomycotina</taxon>
        <taxon>Agaricomycetes</taxon>
        <taxon>Agaricomycetidae</taxon>
        <taxon>Agaricales</taxon>
        <taxon>Marasmiineae</taxon>
        <taxon>Marasmiaceae</taxon>
        <taxon>Marasmius</taxon>
    </lineage>
</organism>
<protein>
    <submittedName>
        <fullName evidence="1">Uncharacterized protein</fullName>
    </submittedName>
</protein>
<dbReference type="PANTHER" id="PTHR43558">
    <property type="entry name" value="REDUCTASE, PUTATIVE (AFU_ORTHOLOGUE AFUA_3G10540)-RELATED"/>
    <property type="match status" value="1"/>
</dbReference>
<sequence length="709" mass="81274">MLWKDAIMDNLSRWDASQQELLRTSEPSDIFGIEWNHGLDGRAGEDPPADVARIRDLLRHARVCSCSLAEIWTWYRLPFSIRQVGLCSSSESETACSSHDVSPLSGELIHDIDEWVMQNENYLRLLSRKAALQPEPFRSWSFGLVSLSQLPSVLSEPNVLSASRLKIQRPFSAPGFVVLEEKRKDSILVQPSQSSFDRSWSNMTGNVLRGMNWSNVFVAGGSVLGAYLTPDVKEEGAHKPEEWISSDIDMYIWGLSVTEANKKIEHVAQVYRSNLPTGSPFLAVRNSQTITLYSSWPTKRVQIVLKLVNNPREVLMNFDLDPCAIGYDGSTVWMLPRFVRALESEWYFERRLKASSETLRAGYTTFSMDIIHGHYLSNRKASRDSRIFKYANKGFGIRILPSYLTALEAHPSRLSLDDLQFWAREWTCSFIELRNCLQHLEKSSVGSPLYPSDRLPTISHAALDHKFENNNSGARLSGFTVLMRHVALWEEEARDSVRIEKDTRSRIGGHDEFENTQYDDTPHYIWNESFSIPAFQKTIHTFNDNLTEKAEKTANRIFWDRNDRDTGLEVCRLSCGTSITDLLSEDSDLHVPVILPRDVADFINGMVVEVLRERGLQTAVPPLRIIYNGEIGSGWRLSQETCLAVWTLNMELMNWQLVDRRMDEIRELLWDFHRRFAAGQWIPSTCDIQRRGTEKAELDAFVDWVSRRP</sequence>
<evidence type="ECO:0000313" key="1">
    <source>
        <dbReference type="EMBL" id="KAL0571606.1"/>
    </source>
</evidence>